<comment type="caution">
    <text evidence="6">The sequence shown here is derived from an EMBL/GenBank/DDBJ whole genome shotgun (WGS) entry which is preliminary data.</text>
</comment>
<keyword evidence="4" id="KW-0539">Nucleus</keyword>
<keyword evidence="1" id="KW-0805">Transcription regulation</keyword>
<keyword evidence="7" id="KW-1185">Reference proteome</keyword>
<evidence type="ECO:0000256" key="3">
    <source>
        <dbReference type="ARBA" id="ARBA00023163"/>
    </source>
</evidence>
<name>A0ABR4J5Z2_9EURO</name>
<dbReference type="SUPFAM" id="SSF57701">
    <property type="entry name" value="Zn2/Cys6 DNA-binding domain"/>
    <property type="match status" value="1"/>
</dbReference>
<feature type="domain" description="Zn(2)-C6 fungal-type" evidence="5">
    <location>
        <begin position="21"/>
        <end position="51"/>
    </location>
</feature>
<evidence type="ECO:0000259" key="5">
    <source>
        <dbReference type="PROSITE" id="PS50048"/>
    </source>
</evidence>
<dbReference type="PROSITE" id="PS00463">
    <property type="entry name" value="ZN2_CY6_FUNGAL_1"/>
    <property type="match status" value="1"/>
</dbReference>
<dbReference type="PANTHER" id="PTHR47657">
    <property type="entry name" value="STEROL REGULATORY ELEMENT-BINDING PROTEIN ECM22"/>
    <property type="match status" value="1"/>
</dbReference>
<dbReference type="EMBL" id="JBFXLU010000204">
    <property type="protein sequence ID" value="KAL2835463.1"/>
    <property type="molecule type" value="Genomic_DNA"/>
</dbReference>
<evidence type="ECO:0000313" key="7">
    <source>
        <dbReference type="Proteomes" id="UP001610446"/>
    </source>
</evidence>
<sequence length="397" mass="44999">MSIQSSSGGTQCQTRRRSRYGCRNCKLRKLKCDEGKPECKKCRSFGVVCNFISNTPDLHPITAFKRQQPLTAAWATAPRPSLTDAVWTADASTFYKLNARCQDFITRYLGRSLLTPNDENMKQVNRKLLELAFEYPFLMHASLAVAFTYDRHLNNLKDSRRSLEECYHWSRSTALLNKRLQKPIQEQDKDPIWGTAAALVILTFSSPDTHTLEGAWPLNAFADSSELDWLRMNECKMALWNILDPLRSNSIFRVMAPTYAVMNTRLPEAGIDEIPSPLAAVCKLTDSSNPTTNPYFYAAHALSVVLSLSDSAVTTGPTQLFLQTINRGFKQLLLERNPVALLLLYLWYRKVGRCLWWIELRARVECPAICVYLRRYHGDNADVLAFLPGGALAGQFD</sequence>
<keyword evidence="3" id="KW-0804">Transcription</keyword>
<evidence type="ECO:0000256" key="2">
    <source>
        <dbReference type="ARBA" id="ARBA00023125"/>
    </source>
</evidence>
<dbReference type="Pfam" id="PF00172">
    <property type="entry name" value="Zn_clus"/>
    <property type="match status" value="1"/>
</dbReference>
<dbReference type="InterPro" id="IPR036864">
    <property type="entry name" value="Zn2-C6_fun-type_DNA-bd_sf"/>
</dbReference>
<dbReference type="Gene3D" id="4.10.240.10">
    <property type="entry name" value="Zn(2)-C6 fungal-type DNA-binding domain"/>
    <property type="match status" value="1"/>
</dbReference>
<gene>
    <name evidence="6" type="ORF">BJY01DRAFT_223678</name>
</gene>
<dbReference type="SMART" id="SM00066">
    <property type="entry name" value="GAL4"/>
    <property type="match status" value="1"/>
</dbReference>
<keyword evidence="2" id="KW-0238">DNA-binding</keyword>
<organism evidence="6 7">
    <name type="scientific">Aspergillus pseudoustus</name>
    <dbReference type="NCBI Taxonomy" id="1810923"/>
    <lineage>
        <taxon>Eukaryota</taxon>
        <taxon>Fungi</taxon>
        <taxon>Dikarya</taxon>
        <taxon>Ascomycota</taxon>
        <taxon>Pezizomycotina</taxon>
        <taxon>Eurotiomycetes</taxon>
        <taxon>Eurotiomycetidae</taxon>
        <taxon>Eurotiales</taxon>
        <taxon>Aspergillaceae</taxon>
        <taxon>Aspergillus</taxon>
        <taxon>Aspergillus subgen. Nidulantes</taxon>
    </lineage>
</organism>
<proteinExistence type="predicted"/>
<dbReference type="CDD" id="cd00067">
    <property type="entry name" value="GAL4"/>
    <property type="match status" value="1"/>
</dbReference>
<protein>
    <recommendedName>
        <fullName evidence="5">Zn(2)-C6 fungal-type domain-containing protein</fullName>
    </recommendedName>
</protein>
<dbReference type="PROSITE" id="PS50048">
    <property type="entry name" value="ZN2_CY6_FUNGAL_2"/>
    <property type="match status" value="1"/>
</dbReference>
<reference evidence="6 7" key="1">
    <citation type="submission" date="2024-07" db="EMBL/GenBank/DDBJ databases">
        <title>Section-level genome sequencing and comparative genomics of Aspergillus sections Usti and Cavernicolus.</title>
        <authorList>
            <consortium name="Lawrence Berkeley National Laboratory"/>
            <person name="Nybo J.L."/>
            <person name="Vesth T.C."/>
            <person name="Theobald S."/>
            <person name="Frisvad J.C."/>
            <person name="Larsen T.O."/>
            <person name="Kjaerboelling I."/>
            <person name="Rothschild-Mancinelli K."/>
            <person name="Lyhne E.K."/>
            <person name="Kogle M.E."/>
            <person name="Barry K."/>
            <person name="Clum A."/>
            <person name="Na H."/>
            <person name="Ledsgaard L."/>
            <person name="Lin J."/>
            <person name="Lipzen A."/>
            <person name="Kuo A."/>
            <person name="Riley R."/>
            <person name="Mondo S."/>
            <person name="Labutti K."/>
            <person name="Haridas S."/>
            <person name="Pangalinan J."/>
            <person name="Salamov A.A."/>
            <person name="Simmons B.A."/>
            <person name="Magnuson J.K."/>
            <person name="Chen J."/>
            <person name="Drula E."/>
            <person name="Henrissat B."/>
            <person name="Wiebenga A."/>
            <person name="Lubbers R.J."/>
            <person name="Gomes A.C."/>
            <person name="Makela M.R."/>
            <person name="Stajich J."/>
            <person name="Grigoriev I.V."/>
            <person name="Mortensen U.H."/>
            <person name="De Vries R.P."/>
            <person name="Baker S.E."/>
            <person name="Andersen M.R."/>
        </authorList>
    </citation>
    <scope>NUCLEOTIDE SEQUENCE [LARGE SCALE GENOMIC DNA]</scope>
    <source>
        <strain evidence="6 7">CBS 123904</strain>
    </source>
</reference>
<evidence type="ECO:0000256" key="1">
    <source>
        <dbReference type="ARBA" id="ARBA00023015"/>
    </source>
</evidence>
<dbReference type="PANTHER" id="PTHR47657:SF11">
    <property type="entry name" value="FINGER DOMAIN PROTEIN, PUTATIVE (AFU_ORTHOLOGUE AFUA_1G01650)-RELATED"/>
    <property type="match status" value="1"/>
</dbReference>
<dbReference type="InterPro" id="IPR001138">
    <property type="entry name" value="Zn2Cys6_DnaBD"/>
</dbReference>
<evidence type="ECO:0000313" key="6">
    <source>
        <dbReference type="EMBL" id="KAL2835463.1"/>
    </source>
</evidence>
<accession>A0ABR4J5Z2</accession>
<dbReference type="InterPro" id="IPR052400">
    <property type="entry name" value="Zn2-C6_fungal_TF"/>
</dbReference>
<dbReference type="Proteomes" id="UP001610446">
    <property type="component" value="Unassembled WGS sequence"/>
</dbReference>
<evidence type="ECO:0000256" key="4">
    <source>
        <dbReference type="ARBA" id="ARBA00023242"/>
    </source>
</evidence>